<name>A0ACB9BKM4_CICIN</name>
<proteinExistence type="predicted"/>
<evidence type="ECO:0000313" key="2">
    <source>
        <dbReference type="Proteomes" id="UP001055811"/>
    </source>
</evidence>
<organism evidence="1 2">
    <name type="scientific">Cichorium intybus</name>
    <name type="common">Chicory</name>
    <dbReference type="NCBI Taxonomy" id="13427"/>
    <lineage>
        <taxon>Eukaryota</taxon>
        <taxon>Viridiplantae</taxon>
        <taxon>Streptophyta</taxon>
        <taxon>Embryophyta</taxon>
        <taxon>Tracheophyta</taxon>
        <taxon>Spermatophyta</taxon>
        <taxon>Magnoliopsida</taxon>
        <taxon>eudicotyledons</taxon>
        <taxon>Gunneridae</taxon>
        <taxon>Pentapetalae</taxon>
        <taxon>asterids</taxon>
        <taxon>campanulids</taxon>
        <taxon>Asterales</taxon>
        <taxon>Asteraceae</taxon>
        <taxon>Cichorioideae</taxon>
        <taxon>Cichorieae</taxon>
        <taxon>Cichoriinae</taxon>
        <taxon>Cichorium</taxon>
    </lineage>
</organism>
<keyword evidence="2" id="KW-1185">Reference proteome</keyword>
<dbReference type="Proteomes" id="UP001055811">
    <property type="component" value="Linkage Group LG06"/>
</dbReference>
<evidence type="ECO:0000313" key="1">
    <source>
        <dbReference type="EMBL" id="KAI3722571.1"/>
    </source>
</evidence>
<comment type="caution">
    <text evidence="1">The sequence shown here is derived from an EMBL/GenBank/DDBJ whole genome shotgun (WGS) entry which is preliminary data.</text>
</comment>
<reference evidence="1 2" key="2">
    <citation type="journal article" date="2022" name="Mol. Ecol. Resour.">
        <title>The genomes of chicory, endive, great burdock and yacon provide insights into Asteraceae paleo-polyploidization history and plant inulin production.</title>
        <authorList>
            <person name="Fan W."/>
            <person name="Wang S."/>
            <person name="Wang H."/>
            <person name="Wang A."/>
            <person name="Jiang F."/>
            <person name="Liu H."/>
            <person name="Zhao H."/>
            <person name="Xu D."/>
            <person name="Zhang Y."/>
        </authorList>
    </citation>
    <scope>NUCLEOTIDE SEQUENCE [LARGE SCALE GENOMIC DNA]</scope>
    <source>
        <strain evidence="2">cv. Punajuju</strain>
        <tissue evidence="1">Leaves</tissue>
    </source>
</reference>
<accession>A0ACB9BKM4</accession>
<reference evidence="2" key="1">
    <citation type="journal article" date="2022" name="Mol. Ecol. Resour.">
        <title>The genomes of chicory, endive, great burdock and yacon provide insights into Asteraceae palaeo-polyploidization history and plant inulin production.</title>
        <authorList>
            <person name="Fan W."/>
            <person name="Wang S."/>
            <person name="Wang H."/>
            <person name="Wang A."/>
            <person name="Jiang F."/>
            <person name="Liu H."/>
            <person name="Zhao H."/>
            <person name="Xu D."/>
            <person name="Zhang Y."/>
        </authorList>
    </citation>
    <scope>NUCLEOTIDE SEQUENCE [LARGE SCALE GENOMIC DNA]</scope>
    <source>
        <strain evidence="2">cv. Punajuju</strain>
    </source>
</reference>
<dbReference type="EMBL" id="CM042014">
    <property type="protein sequence ID" value="KAI3722571.1"/>
    <property type="molecule type" value="Genomic_DNA"/>
</dbReference>
<gene>
    <name evidence="1" type="ORF">L2E82_33611</name>
</gene>
<sequence>MQKTFTFIVRYSLINVGPMKDFSYGSRMNADPNATWVAKQSNYELVSCLFLFINHNYFWYAALVMEKTALFVFFNNLSVQKLSPRKLYQAARGCGLSAIQTHAINLNIQKQHPKMISIMHI</sequence>
<protein>
    <submittedName>
        <fullName evidence="1">Uncharacterized protein</fullName>
    </submittedName>
</protein>